<evidence type="ECO:0000259" key="3">
    <source>
        <dbReference type="Pfam" id="PF13456"/>
    </source>
</evidence>
<feature type="domain" description="Retrotransposon gag" evidence="2">
    <location>
        <begin position="227"/>
        <end position="314"/>
    </location>
</feature>
<dbReference type="SUPFAM" id="SSF56672">
    <property type="entry name" value="DNA/RNA polymerases"/>
    <property type="match status" value="1"/>
</dbReference>
<reference evidence="4 5" key="1">
    <citation type="submission" date="2017-11" db="EMBL/GenBank/DDBJ databases">
        <title>De-novo sequencing of pomegranate (Punica granatum L.) genome.</title>
        <authorList>
            <person name="Akparov Z."/>
            <person name="Amiraslanov A."/>
            <person name="Hajiyeva S."/>
            <person name="Abbasov M."/>
            <person name="Kaur K."/>
            <person name="Hamwieh A."/>
            <person name="Solovyev V."/>
            <person name="Salamov A."/>
            <person name="Braich B."/>
            <person name="Kosarev P."/>
            <person name="Mahmoud A."/>
            <person name="Hajiyev E."/>
            <person name="Babayeva S."/>
            <person name="Izzatullayeva V."/>
            <person name="Mammadov A."/>
            <person name="Mammadov A."/>
            <person name="Sharifova S."/>
            <person name="Ojaghi J."/>
            <person name="Eynullazada K."/>
            <person name="Bayramov B."/>
            <person name="Abdulazimova A."/>
            <person name="Shahmuradov I."/>
        </authorList>
    </citation>
    <scope>NUCLEOTIDE SEQUENCE [LARGE SCALE GENOMIC DNA]</scope>
    <source>
        <strain evidence="5">cv. AG2017</strain>
        <tissue evidence="4">Leaf</tissue>
    </source>
</reference>
<dbReference type="InterPro" id="IPR005162">
    <property type="entry name" value="Retrotrans_gag_dom"/>
</dbReference>
<gene>
    <name evidence="4" type="ORF">CRG98_007117</name>
</gene>
<dbReference type="InterPro" id="IPR002156">
    <property type="entry name" value="RNaseH_domain"/>
</dbReference>
<dbReference type="Pfam" id="PF03732">
    <property type="entry name" value="Retrotrans_gag"/>
    <property type="match status" value="1"/>
</dbReference>
<dbReference type="CDD" id="cd09279">
    <property type="entry name" value="RNase_HI_like"/>
    <property type="match status" value="1"/>
</dbReference>
<dbReference type="STRING" id="22663.A0A2I0KVK9"/>
<dbReference type="PANTHER" id="PTHR32108:SF9">
    <property type="entry name" value="REVERSE TRANSCRIPTASE RNASE H-LIKE DOMAIN-CONTAINING PROTEIN"/>
    <property type="match status" value="1"/>
</dbReference>
<dbReference type="Gene3D" id="3.10.10.10">
    <property type="entry name" value="HIV Type 1 Reverse Transcriptase, subunit A, domain 1"/>
    <property type="match status" value="1"/>
</dbReference>
<protein>
    <recommendedName>
        <fullName evidence="6">RNase H type-1 domain-containing protein</fullName>
    </recommendedName>
</protein>
<dbReference type="GO" id="GO:0003676">
    <property type="term" value="F:nucleic acid binding"/>
    <property type="evidence" value="ECO:0007669"/>
    <property type="project" value="InterPro"/>
</dbReference>
<dbReference type="InterPro" id="IPR036397">
    <property type="entry name" value="RNaseH_sf"/>
</dbReference>
<name>A0A2I0KVK9_PUNGR</name>
<evidence type="ECO:0008006" key="6">
    <source>
        <dbReference type="Google" id="ProtNLM"/>
    </source>
</evidence>
<evidence type="ECO:0000256" key="1">
    <source>
        <dbReference type="SAM" id="MobiDB-lite"/>
    </source>
</evidence>
<keyword evidence="5" id="KW-1185">Reference proteome</keyword>
<organism evidence="4 5">
    <name type="scientific">Punica granatum</name>
    <name type="common">Pomegranate</name>
    <dbReference type="NCBI Taxonomy" id="22663"/>
    <lineage>
        <taxon>Eukaryota</taxon>
        <taxon>Viridiplantae</taxon>
        <taxon>Streptophyta</taxon>
        <taxon>Embryophyta</taxon>
        <taxon>Tracheophyta</taxon>
        <taxon>Spermatophyta</taxon>
        <taxon>Magnoliopsida</taxon>
        <taxon>eudicotyledons</taxon>
        <taxon>Gunneridae</taxon>
        <taxon>Pentapetalae</taxon>
        <taxon>rosids</taxon>
        <taxon>malvids</taxon>
        <taxon>Myrtales</taxon>
        <taxon>Lythraceae</taxon>
        <taxon>Punica</taxon>
    </lineage>
</organism>
<feature type="domain" description="RNase H type-1" evidence="3">
    <location>
        <begin position="1162"/>
        <end position="1248"/>
    </location>
</feature>
<dbReference type="PANTHER" id="PTHR32108">
    <property type="entry name" value="DNA-DIRECTED RNA POLYMERASE SUBUNIT ALPHA"/>
    <property type="match status" value="1"/>
</dbReference>
<dbReference type="GO" id="GO:0004523">
    <property type="term" value="F:RNA-DNA hybrid ribonuclease activity"/>
    <property type="evidence" value="ECO:0007669"/>
    <property type="project" value="InterPro"/>
</dbReference>
<feature type="compositionally biased region" description="Basic and acidic residues" evidence="1">
    <location>
        <begin position="347"/>
        <end position="360"/>
    </location>
</feature>
<evidence type="ECO:0000259" key="2">
    <source>
        <dbReference type="Pfam" id="PF03732"/>
    </source>
</evidence>
<comment type="caution">
    <text evidence="4">The sequence shown here is derived from an EMBL/GenBank/DDBJ whole genome shotgun (WGS) entry which is preliminary data.</text>
</comment>
<feature type="region of interest" description="Disordered" evidence="1">
    <location>
        <begin position="18"/>
        <end position="57"/>
    </location>
</feature>
<dbReference type="InterPro" id="IPR043502">
    <property type="entry name" value="DNA/RNA_pol_sf"/>
</dbReference>
<dbReference type="Proteomes" id="UP000233551">
    <property type="component" value="Unassembled WGS sequence"/>
</dbReference>
<dbReference type="Gene3D" id="3.30.420.10">
    <property type="entry name" value="Ribonuclease H-like superfamily/Ribonuclease H"/>
    <property type="match status" value="1"/>
</dbReference>
<accession>A0A2I0KVK9</accession>
<feature type="region of interest" description="Disordered" evidence="1">
    <location>
        <begin position="347"/>
        <end position="376"/>
    </location>
</feature>
<evidence type="ECO:0000313" key="5">
    <source>
        <dbReference type="Proteomes" id="UP000233551"/>
    </source>
</evidence>
<evidence type="ECO:0000313" key="4">
    <source>
        <dbReference type="EMBL" id="PKI72514.1"/>
    </source>
</evidence>
<sequence length="1256" mass="139423">MPPPPGYAPPPLGYAPPPPMYMLSSATQAPPPAQDPTRMATLEDPAPWVPPTHAPEGDIAVAPATTIIPVPSPRPTHAPAIHPIDFCQPQPTIPATVSLPPMTISMPDPIMFAPPSVSLPAPATVYTLPPPMGFPASNAPAPAHIIELFPYQAPPPINITFSEPDTPTHAALIAPPTNFLPETETEQERRMKKMEETIKALQASDSQHSTSYLDLTLFPGMQLPAKSLLGPALNWFISLRAEDIPSWAELSKKFVEQYQYNMETPSSFMELSTMEMAEGQKFEDYATNWLSEVAKHFPPICEAQQIQMFYGTLKGAYYSHLMGHKSPFSEMIMAGKQVDLGVKLGRLEGPTKKGEGESSRKTAVAAAPTNSRRGKEVSVNAVNLGHPGSQQYSVNFTPTPPATPAYAPPIVHYQPQHPVQPIYYSAPPAPQQIVHHYPSASTPQYRPPALRAPQPQLLEGNMIRPTILGPNFISTNQDQSLHCEYHSGAPEHTTDNCWKLREEVQKLINAKKISFNAIRPPNVQANPLLDHGSSSGPTINMINVCTMREDESQQEDPAPFVIEYVPAKATVGFTGSSVAPAPFIIEVPAREPYRDSKVLWTYEGSFGNLEQQFSIMGVTHSGRVYENSETIGKGKAPVASGAAPEVSPILQKKVTEEEAEALMKVIKKSEYKVVEQMDDELPSEEWAHSRALHIVCKCNNFVIGRVMIDNGSALNVCPVSTLKQMNVDLNRVRLSKTAVLDIPNAFSLLLGRPWIHSAGAVPSSLLQRIKFIAEGRLITVKGEEDYAIYKETAVPYISIGDDENLPFHSFETISIIRDYGERQGINRPIEIEEYKNRRGLGFRPSCHEIIEARRGKHLHCLAAHYGKVNRGILVLPLSHFFPAPPHIVGGTLDGPSSVSDVEPVDLSTICAVTEETPLGVHILLVQENEELNNWTSVPRYSAVIADVLNSNPNLRHDNSNPSKERLEEPRPIYFGKGLDEDGRVPEIEESLRRLEDCQLTSVEPTEEINVGIEEKSRTLKIGTSLDPIQRARMIDLLKEYQEVFAWFYADMPEKKDGKVRVCVDYRDLNKASPKDNSPLPHIDKYKLQLNPAKCTFGAKSGKLLGFVVSERSIEVDPDKRLRQYTLYHTIRLLSKADPLKYFLDSPSSMKNISKWRSKVDFSCTNNVAEYKACILGLQAAIDFKVKELEVFGDSMLTIFQTLGQRKTKDAKLVPYHEYLEELAENYEKISFTYTPRIKNQFTDAFATLASMVSITK</sequence>
<dbReference type="AlphaFoldDB" id="A0A2I0KVK9"/>
<dbReference type="EMBL" id="PGOL01000323">
    <property type="protein sequence ID" value="PKI72514.1"/>
    <property type="molecule type" value="Genomic_DNA"/>
</dbReference>
<proteinExistence type="predicted"/>
<dbReference type="Pfam" id="PF13456">
    <property type="entry name" value="RVT_3"/>
    <property type="match status" value="1"/>
</dbReference>